<organism evidence="1">
    <name type="scientific">Leptospirillum sp. Group II '5-way CG'</name>
    <dbReference type="NCBI Taxonomy" id="419541"/>
    <lineage>
        <taxon>Bacteria</taxon>
        <taxon>Pseudomonadati</taxon>
        <taxon>Nitrospirota</taxon>
        <taxon>Nitrospiria</taxon>
        <taxon>Nitrospirales</taxon>
        <taxon>Nitrospiraceae</taxon>
        <taxon>Leptospirillum</taxon>
    </lineage>
</organism>
<reference evidence="1" key="1">
    <citation type="journal article" date="2004" name="Nature">
        <title>Community structure and metabolism through reconstruction of microbial genomes from the environment.</title>
        <authorList>
            <person name="Tyson G.W."/>
            <person name="Chapman J."/>
            <person name="Hugenholtz P."/>
            <person name="Allen E.E."/>
            <person name="Ram R.J."/>
            <person name="Richardson P.M."/>
            <person name="Solovyev V.V."/>
            <person name="Rubin E.M."/>
            <person name="Rokhsar D.S."/>
            <person name="Banfield J.F."/>
        </authorList>
    </citation>
    <scope>NUCLEOTIDE SEQUENCE [LARGE SCALE GENOMIC DNA]</scope>
</reference>
<dbReference type="EMBL" id="DS995259">
    <property type="protein sequence ID" value="EDZ39563.1"/>
    <property type="molecule type" value="Genomic_DNA"/>
</dbReference>
<dbReference type="AlphaFoldDB" id="B6AM56"/>
<gene>
    <name evidence="1" type="ORF">CGL2_11277197</name>
</gene>
<name>B6AM56_9BACT</name>
<evidence type="ECO:0000313" key="1">
    <source>
        <dbReference type="EMBL" id="EDZ39563.1"/>
    </source>
</evidence>
<sequence>MKKNGEGFKATGGIILTEWTEFMADWTKKGRIGQRGQAKRHSFVLLDQFLGRIGIEEASFTTICDSDRVEKGGEKPKNII</sequence>
<proteinExistence type="predicted"/>
<reference evidence="1" key="2">
    <citation type="journal article" date="2008" name="PLoS Biol.">
        <title>Population genomic analysis of strain variation in Leptospirillum group II bacteria involved in acid mine drainage formation.</title>
        <authorList>
            <person name="Simmons S.L."/>
            <person name="Dibartolo G."/>
            <person name="Denef V.J."/>
            <person name="Goltsman D.S."/>
            <person name="Thelen M.P."/>
            <person name="Banfield J.F."/>
        </authorList>
    </citation>
    <scope>NUCLEOTIDE SEQUENCE [LARGE SCALE GENOMIC DNA]</scope>
</reference>
<accession>B6AM56</accession>
<protein>
    <submittedName>
        <fullName evidence="1">Uncharacterized protein</fullName>
    </submittedName>
</protein>